<comment type="subcellular location">
    <subcellularLocation>
        <location evidence="1 8">Cell outer membrane</location>
        <topology evidence="1 8">Multi-pass membrane protein</topology>
    </subcellularLocation>
</comment>
<feature type="domain" description="TonB-dependent receptor-like beta-barrel" evidence="11">
    <location>
        <begin position="398"/>
        <end position="863"/>
    </location>
</feature>
<evidence type="ECO:0000256" key="3">
    <source>
        <dbReference type="ARBA" id="ARBA00022452"/>
    </source>
</evidence>
<evidence type="ECO:0000256" key="2">
    <source>
        <dbReference type="ARBA" id="ARBA00022448"/>
    </source>
</evidence>
<dbReference type="InterPro" id="IPR036942">
    <property type="entry name" value="Beta-barrel_TonB_sf"/>
</dbReference>
<gene>
    <name evidence="13" type="ORF">MTX78_08650</name>
</gene>
<proteinExistence type="inferred from homology"/>
<evidence type="ECO:0000256" key="4">
    <source>
        <dbReference type="ARBA" id="ARBA00022692"/>
    </source>
</evidence>
<keyword evidence="14" id="KW-1185">Reference proteome</keyword>
<evidence type="ECO:0000256" key="10">
    <source>
        <dbReference type="SAM" id="SignalP"/>
    </source>
</evidence>
<dbReference type="Proteomes" id="UP000831113">
    <property type="component" value="Chromosome"/>
</dbReference>
<dbReference type="RefSeq" id="WP_243801751.1">
    <property type="nucleotide sequence ID" value="NZ_CP094669.1"/>
</dbReference>
<comment type="similarity">
    <text evidence="8 9">Belongs to the TonB-dependent receptor family.</text>
</comment>
<keyword evidence="7 8" id="KW-0998">Cell outer membrane</keyword>
<dbReference type="InterPro" id="IPR023997">
    <property type="entry name" value="TonB-dep_OMP_SusC/RagA_CS"/>
</dbReference>
<sequence length="1006" mass="109442">MKHPYLAKLLFLLLFVCAGFTGAFAQTGSVSGRVVDEKGEGLPGVTALVEGTTFGNSTNSDGTFSIQSIPAGPHTLVISYVGFTSTRKAFTVASGQNAALGNLTLNENTTLLNEAVVVGYGTQRRQDVTGAVATVQAKDFVQGQVTNPEQLVQGKVAGVSITTGGGAPGAPTSVRIRGNSSLNANNDPLYVIDGVPVDKGGISGASNPLTLINPNDIESVTVLKDASATAIYGNRASNGVILVTTKRGLQGEKLTVNLSSQTSISRRANEYDVLGAQEFSDLIRANGLASQVATLGTANTDWQKEIFRTAATYDNNVSLTGSFKKVPFRVSYGNLNQEGIVITNKLKRNTGSISLTPLLLDDRLRIDINAKGTLVDNRFIDNAQVGNAVLYDPTQPVRGTDETRYAPYGGYFQFLQSNGNPLGQAIGNPVAALNNVNNTSDVKRLIGNVQFDYKIHGVEGLRANLNLGTDISRGDGSTVTNLADFGNYLNQGRYTQYNQKKDMRLLETYLAYSKQFGGTKFDIQGGYSYQDFVTKNDNFLDYRFDRTTLVNPTAVLTVPGGYSKLALLSYFGRTTLNVKDRYLLTATVRNDNTSRFLDGNRSGIFPAVGLGWRLKGEEFLQDNTIISELKLRGGWGRTGQQDIGGVYDYLPRYVTGNGAAQYQLGNGFVTTQRPSGYNRGLTWETTTTWNAGIDYGFFDDRVSGAIDVYERTSDDLLSLINVPAGANLTNQLNANIGSLRNRGIEFNINVVPVRSEDWNWDVNFNVAYNKNKITELGPQQEGFAGYLTGGIPGGTGSTIQINSVGFPSNSFFVRQQVYDPNGRPIEGVYVNQNDDNALNERDNYRYKQPAPLAVLGFSSNVSYKKLNLSFLLRGNVGNYVYNSVSANIGNLSNAQSSSGFLLNLPTDIRNTGFRSQQLFSDYYIENGSFLRCENITLGYNVGKFLNDKATLRLTAAVQNAFVITEYTGLDPEITNFNTIDNRFEAGIDNNFYPRARTFTFGFNVGF</sequence>
<dbReference type="Gene3D" id="2.170.130.10">
    <property type="entry name" value="TonB-dependent receptor, plug domain"/>
    <property type="match status" value="1"/>
</dbReference>
<feature type="chain" id="PRO_5045660974" evidence="10">
    <location>
        <begin position="26"/>
        <end position="1006"/>
    </location>
</feature>
<evidence type="ECO:0000256" key="1">
    <source>
        <dbReference type="ARBA" id="ARBA00004571"/>
    </source>
</evidence>
<dbReference type="InterPro" id="IPR012910">
    <property type="entry name" value="Plug_dom"/>
</dbReference>
<dbReference type="NCBIfam" id="TIGR04057">
    <property type="entry name" value="SusC_RagA_signa"/>
    <property type="match status" value="1"/>
</dbReference>
<evidence type="ECO:0000259" key="11">
    <source>
        <dbReference type="Pfam" id="PF00593"/>
    </source>
</evidence>
<dbReference type="NCBIfam" id="TIGR04056">
    <property type="entry name" value="OMP_RagA_SusC"/>
    <property type="match status" value="1"/>
</dbReference>
<dbReference type="InterPro" id="IPR000531">
    <property type="entry name" value="Beta-barrel_TonB"/>
</dbReference>
<dbReference type="Gene3D" id="2.60.40.1120">
    <property type="entry name" value="Carboxypeptidase-like, regulatory domain"/>
    <property type="match status" value="1"/>
</dbReference>
<reference evidence="13 14" key="1">
    <citation type="submission" date="2022-03" db="EMBL/GenBank/DDBJ databases">
        <title>Hymenobactersp. isolated from the air.</title>
        <authorList>
            <person name="Won M."/>
            <person name="Kwon S.-W."/>
        </authorList>
    </citation>
    <scope>NUCLEOTIDE SEQUENCE [LARGE SCALE GENOMIC DNA]</scope>
    <source>
        <strain evidence="13 14">KACC 21982</strain>
    </source>
</reference>
<feature type="signal peptide" evidence="10">
    <location>
        <begin position="1"/>
        <end position="25"/>
    </location>
</feature>
<evidence type="ECO:0000259" key="12">
    <source>
        <dbReference type="Pfam" id="PF07715"/>
    </source>
</evidence>
<dbReference type="SUPFAM" id="SSF49464">
    <property type="entry name" value="Carboxypeptidase regulatory domain-like"/>
    <property type="match status" value="1"/>
</dbReference>
<evidence type="ECO:0000313" key="13">
    <source>
        <dbReference type="EMBL" id="UOG76658.1"/>
    </source>
</evidence>
<dbReference type="SUPFAM" id="SSF56935">
    <property type="entry name" value="Porins"/>
    <property type="match status" value="1"/>
</dbReference>
<protein>
    <submittedName>
        <fullName evidence="13">SusC/RagA family TonB-linked outer membrane protein</fullName>
    </submittedName>
</protein>
<keyword evidence="5 9" id="KW-0798">TonB box</keyword>
<evidence type="ECO:0000256" key="5">
    <source>
        <dbReference type="ARBA" id="ARBA00023077"/>
    </source>
</evidence>
<accession>A0ABY4D9B2</accession>
<evidence type="ECO:0000313" key="14">
    <source>
        <dbReference type="Proteomes" id="UP000831113"/>
    </source>
</evidence>
<dbReference type="InterPro" id="IPR039426">
    <property type="entry name" value="TonB-dep_rcpt-like"/>
</dbReference>
<evidence type="ECO:0000256" key="6">
    <source>
        <dbReference type="ARBA" id="ARBA00023136"/>
    </source>
</evidence>
<dbReference type="InterPro" id="IPR037066">
    <property type="entry name" value="Plug_dom_sf"/>
</dbReference>
<dbReference type="Pfam" id="PF00593">
    <property type="entry name" value="TonB_dep_Rec_b-barrel"/>
    <property type="match status" value="1"/>
</dbReference>
<dbReference type="InterPro" id="IPR008969">
    <property type="entry name" value="CarboxyPept-like_regulatory"/>
</dbReference>
<evidence type="ECO:0000256" key="9">
    <source>
        <dbReference type="RuleBase" id="RU003357"/>
    </source>
</evidence>
<dbReference type="Pfam" id="PF07715">
    <property type="entry name" value="Plug"/>
    <property type="match status" value="1"/>
</dbReference>
<dbReference type="EMBL" id="CP094669">
    <property type="protein sequence ID" value="UOG76658.1"/>
    <property type="molecule type" value="Genomic_DNA"/>
</dbReference>
<dbReference type="PROSITE" id="PS52016">
    <property type="entry name" value="TONB_DEPENDENT_REC_3"/>
    <property type="match status" value="1"/>
</dbReference>
<evidence type="ECO:0000256" key="8">
    <source>
        <dbReference type="PROSITE-ProRule" id="PRU01360"/>
    </source>
</evidence>
<name>A0ABY4D9B2_9BACT</name>
<dbReference type="Pfam" id="PF13715">
    <property type="entry name" value="CarbopepD_reg_2"/>
    <property type="match status" value="1"/>
</dbReference>
<keyword evidence="6 8" id="KW-0472">Membrane</keyword>
<dbReference type="Gene3D" id="2.40.170.20">
    <property type="entry name" value="TonB-dependent receptor, beta-barrel domain"/>
    <property type="match status" value="1"/>
</dbReference>
<keyword evidence="4 8" id="KW-0812">Transmembrane</keyword>
<dbReference type="InterPro" id="IPR023996">
    <property type="entry name" value="TonB-dep_OMP_SusC/RagA"/>
</dbReference>
<keyword evidence="2 8" id="KW-0813">Transport</keyword>
<keyword evidence="10" id="KW-0732">Signal</keyword>
<organism evidence="13 14">
    <name type="scientific">Hymenobacter tibetensis</name>
    <dbReference type="NCBI Taxonomy" id="497967"/>
    <lineage>
        <taxon>Bacteria</taxon>
        <taxon>Pseudomonadati</taxon>
        <taxon>Bacteroidota</taxon>
        <taxon>Cytophagia</taxon>
        <taxon>Cytophagales</taxon>
        <taxon>Hymenobacteraceae</taxon>
        <taxon>Hymenobacter</taxon>
    </lineage>
</organism>
<feature type="domain" description="TonB-dependent receptor plug" evidence="12">
    <location>
        <begin position="125"/>
        <end position="240"/>
    </location>
</feature>
<evidence type="ECO:0000256" key="7">
    <source>
        <dbReference type="ARBA" id="ARBA00023237"/>
    </source>
</evidence>
<keyword evidence="3 8" id="KW-1134">Transmembrane beta strand</keyword>